<protein>
    <submittedName>
        <fullName evidence="2">Uncharacterized protein</fullName>
    </submittedName>
</protein>
<proteinExistence type="predicted"/>
<dbReference type="WBParaSite" id="TMUE_1000004797.1">
    <property type="protein sequence ID" value="TMUE_1000004797.1"/>
    <property type="gene ID" value="WBGene00294208"/>
</dbReference>
<accession>A0A5S6QCY5</accession>
<reference evidence="2" key="1">
    <citation type="submission" date="2019-12" db="UniProtKB">
        <authorList>
            <consortium name="WormBaseParasite"/>
        </authorList>
    </citation>
    <scope>IDENTIFICATION</scope>
</reference>
<evidence type="ECO:0000313" key="1">
    <source>
        <dbReference type="Proteomes" id="UP000046395"/>
    </source>
</evidence>
<sequence>MQQPIEDCGLRPIHWCLCEPSEPTWSLIHRRAAQTKRTVRGQRALVRRFPKTTDIGYLCQWTKRYRAGDRLVYQLRRLNCPTNFPGDAFNASIVLRQSAREKSPVRTSIEEKLIIGAVRRVYQLSTNCRPIRYPRRRLAPLEQRSKHGSHEHSR</sequence>
<dbReference type="Proteomes" id="UP000046395">
    <property type="component" value="Unassembled WGS sequence"/>
</dbReference>
<organism evidence="1 2">
    <name type="scientific">Trichuris muris</name>
    <name type="common">Mouse whipworm</name>
    <dbReference type="NCBI Taxonomy" id="70415"/>
    <lineage>
        <taxon>Eukaryota</taxon>
        <taxon>Metazoa</taxon>
        <taxon>Ecdysozoa</taxon>
        <taxon>Nematoda</taxon>
        <taxon>Enoplea</taxon>
        <taxon>Dorylaimia</taxon>
        <taxon>Trichinellida</taxon>
        <taxon>Trichuridae</taxon>
        <taxon>Trichuris</taxon>
    </lineage>
</organism>
<evidence type="ECO:0000313" key="2">
    <source>
        <dbReference type="WBParaSite" id="TMUE_1000004797.1"/>
    </source>
</evidence>
<name>A0A5S6QCY5_TRIMR</name>
<keyword evidence="1" id="KW-1185">Reference proteome</keyword>
<dbReference type="AlphaFoldDB" id="A0A5S6QCY5"/>